<dbReference type="InParanoid" id="A0A409WWH1"/>
<feature type="region of interest" description="Disordered" evidence="1">
    <location>
        <begin position="1"/>
        <end position="36"/>
    </location>
</feature>
<evidence type="ECO:0000313" key="3">
    <source>
        <dbReference type="Proteomes" id="UP000284706"/>
    </source>
</evidence>
<dbReference type="Proteomes" id="UP000284706">
    <property type="component" value="Unassembled WGS sequence"/>
</dbReference>
<evidence type="ECO:0000256" key="1">
    <source>
        <dbReference type="SAM" id="MobiDB-lite"/>
    </source>
</evidence>
<sequence>MGQALFPAQQSRDEPDRAEEGSGKATHTLSKTSPAFPTALAAALTELLQASRPRRPSSGLLPCSHPPEPTAAGARVPLRKRGSRAARSPGDIAQETITYCRPPVMSTRGGVGGSGGEKKSGLGS</sequence>
<proteinExistence type="predicted"/>
<dbReference type="EMBL" id="NHYE01004696">
    <property type="protein sequence ID" value="PPQ82865.1"/>
    <property type="molecule type" value="Genomic_DNA"/>
</dbReference>
<evidence type="ECO:0000313" key="2">
    <source>
        <dbReference type="EMBL" id="PPQ82865.1"/>
    </source>
</evidence>
<feature type="compositionally biased region" description="Basic and acidic residues" evidence="1">
    <location>
        <begin position="11"/>
        <end position="22"/>
    </location>
</feature>
<comment type="caution">
    <text evidence="2">The sequence shown here is derived from an EMBL/GenBank/DDBJ whole genome shotgun (WGS) entry which is preliminary data.</text>
</comment>
<reference evidence="2 3" key="1">
    <citation type="journal article" date="2018" name="Evol. Lett.">
        <title>Horizontal gene cluster transfer increased hallucinogenic mushroom diversity.</title>
        <authorList>
            <person name="Reynolds H.T."/>
            <person name="Vijayakumar V."/>
            <person name="Gluck-Thaler E."/>
            <person name="Korotkin H.B."/>
            <person name="Matheny P.B."/>
            <person name="Slot J.C."/>
        </authorList>
    </citation>
    <scope>NUCLEOTIDE SEQUENCE [LARGE SCALE GENOMIC DNA]</scope>
    <source>
        <strain evidence="2 3">SRW20</strain>
    </source>
</reference>
<dbReference type="AlphaFoldDB" id="A0A409WWH1"/>
<accession>A0A409WWH1</accession>
<feature type="compositionally biased region" description="Polar residues" evidence="1">
    <location>
        <begin position="25"/>
        <end position="35"/>
    </location>
</feature>
<keyword evidence="3" id="KW-1185">Reference proteome</keyword>
<name>A0A409WWH1_9AGAR</name>
<gene>
    <name evidence="2" type="ORF">CVT26_007477</name>
</gene>
<organism evidence="2 3">
    <name type="scientific">Gymnopilus dilepis</name>
    <dbReference type="NCBI Taxonomy" id="231916"/>
    <lineage>
        <taxon>Eukaryota</taxon>
        <taxon>Fungi</taxon>
        <taxon>Dikarya</taxon>
        <taxon>Basidiomycota</taxon>
        <taxon>Agaricomycotina</taxon>
        <taxon>Agaricomycetes</taxon>
        <taxon>Agaricomycetidae</taxon>
        <taxon>Agaricales</taxon>
        <taxon>Agaricineae</taxon>
        <taxon>Hymenogastraceae</taxon>
        <taxon>Gymnopilus</taxon>
    </lineage>
</organism>
<protein>
    <submittedName>
        <fullName evidence="2">Uncharacterized protein</fullName>
    </submittedName>
</protein>
<feature type="region of interest" description="Disordered" evidence="1">
    <location>
        <begin position="48"/>
        <end position="124"/>
    </location>
</feature>